<gene>
    <name evidence="1" type="ORF">R54839_PPFHFPJH_01082</name>
</gene>
<evidence type="ECO:0000313" key="2">
    <source>
        <dbReference type="Proteomes" id="UP001314261"/>
    </source>
</evidence>
<evidence type="ECO:0000313" key="1">
    <source>
        <dbReference type="EMBL" id="CAK1245172.1"/>
    </source>
</evidence>
<protein>
    <submittedName>
        <fullName evidence="1">Uncharacterized protein</fullName>
    </submittedName>
</protein>
<keyword evidence="2" id="KW-1185">Reference proteome</keyword>
<reference evidence="1 2" key="1">
    <citation type="submission" date="2023-10" db="EMBL/GenBank/DDBJ databases">
        <authorList>
            <person name="Botero Cardona J."/>
        </authorList>
    </citation>
    <scope>NUCLEOTIDE SEQUENCE [LARGE SCALE GENOMIC DNA]</scope>
    <source>
        <strain evidence="1 2">R-54839</strain>
    </source>
</reference>
<organism evidence="1 2">
    <name type="scientific">Fructobacillus fructosus</name>
    <dbReference type="NCBI Taxonomy" id="1631"/>
    <lineage>
        <taxon>Bacteria</taxon>
        <taxon>Bacillati</taxon>
        <taxon>Bacillota</taxon>
        <taxon>Bacilli</taxon>
        <taxon>Lactobacillales</taxon>
        <taxon>Lactobacillaceae</taxon>
        <taxon>Fructobacillus</taxon>
    </lineage>
</organism>
<proteinExistence type="predicted"/>
<sequence length="93" mass="10726">MAIWLYFNMKKQDNSNILLNLIDDTFETQARLTLFSDYIRRLSDELTQIATTTPQRDLAKLLDLAVSELIGEVQALDDQIEHADELRQEVGND</sequence>
<comment type="caution">
    <text evidence="1">The sequence shown here is derived from an EMBL/GenBank/DDBJ whole genome shotgun (WGS) entry which is preliminary data.</text>
</comment>
<accession>A0ABM9MWK5</accession>
<dbReference type="RefSeq" id="WP_338346281.1">
    <property type="nucleotide sequence ID" value="NZ_CAUZLR010000006.1"/>
</dbReference>
<dbReference type="Proteomes" id="UP001314261">
    <property type="component" value="Unassembled WGS sequence"/>
</dbReference>
<name>A0ABM9MWK5_9LACO</name>
<dbReference type="EMBL" id="CAUZLR010000006">
    <property type="protein sequence ID" value="CAK1245172.1"/>
    <property type="molecule type" value="Genomic_DNA"/>
</dbReference>